<protein>
    <recommendedName>
        <fullName evidence="1">DUF6973 domain-containing protein</fullName>
    </recommendedName>
</protein>
<dbReference type="Pfam" id="PF22322">
    <property type="entry name" value="DUF6973"/>
    <property type="match status" value="1"/>
</dbReference>
<gene>
    <name evidence="2" type="ORF">TNO020_370001</name>
</gene>
<accession>A0A2H1YH61</accession>
<evidence type="ECO:0000313" key="2">
    <source>
        <dbReference type="EMBL" id="SOS74780.1"/>
    </source>
</evidence>
<dbReference type="InterPro" id="IPR054246">
    <property type="entry name" value="DUF6973"/>
</dbReference>
<feature type="domain" description="DUF6973" evidence="1">
    <location>
        <begin position="217"/>
        <end position="315"/>
    </location>
</feature>
<proteinExistence type="predicted"/>
<dbReference type="AlphaFoldDB" id="A0A2H1YH61"/>
<name>A0A2H1YH61_9FLAO</name>
<organism evidence="2 3">
    <name type="scientific">Tenacibaculum piscium</name>
    <dbReference type="NCBI Taxonomy" id="1458515"/>
    <lineage>
        <taxon>Bacteria</taxon>
        <taxon>Pseudomonadati</taxon>
        <taxon>Bacteroidota</taxon>
        <taxon>Flavobacteriia</taxon>
        <taxon>Flavobacteriales</taxon>
        <taxon>Flavobacteriaceae</taxon>
        <taxon>Tenacibaculum</taxon>
    </lineage>
</organism>
<evidence type="ECO:0000313" key="3">
    <source>
        <dbReference type="Proteomes" id="UP000234211"/>
    </source>
</evidence>
<evidence type="ECO:0000259" key="1">
    <source>
        <dbReference type="Pfam" id="PF22322"/>
    </source>
</evidence>
<reference evidence="3" key="1">
    <citation type="submission" date="2017-11" db="EMBL/GenBank/DDBJ databases">
        <authorList>
            <person name="Duchaud E."/>
        </authorList>
    </citation>
    <scope>NUCLEOTIDE SEQUENCE [LARGE SCALE GENOMIC DNA]</scope>
    <source>
        <strain evidence="3">Tenacibaculum sp. TNO020</strain>
    </source>
</reference>
<dbReference type="Proteomes" id="UP000234211">
    <property type="component" value="Unassembled WGS sequence"/>
</dbReference>
<dbReference type="RefSeq" id="WP_144430050.1">
    <property type="nucleotide sequence ID" value="NZ_JAJGWS010000011.1"/>
</dbReference>
<dbReference type="EMBL" id="OENF01000031">
    <property type="protein sequence ID" value="SOS74780.1"/>
    <property type="molecule type" value="Genomic_DNA"/>
</dbReference>
<keyword evidence="3" id="KW-1185">Reference proteome</keyword>
<sequence length="444" mass="50832">MRNLNKLKLMLIILIGLSINSCQEKDDYSSEIIETVSEIDTSKLIYFKGLPVNHRFDTPIENLEIKHTEDVLKQIYNNSKTGTIKGKVASYRTSNTELPSPELIVAATKELIEQFPYKKIEQELDTEKEALERWEMIKSDFPTLTEEGIEKNIDLIDEYYSQNLDYVVLDKIAKNEVVITSKAAARSGKTCVLKKIISLKWGLTRATYAITLASTRASTSAGNYYPDSYGSYYGYAGGGGTDTRGDAYRHTLWNALLANYYPTVSSKAPRMAFAKAVADANEECNDSNPIDSEAMDYHNNAIGRKIWNDNTSYKKTWFGWNYGLNTPSTSRIKDLVREAVDKRSCFIVKTKNSTDFPNNLLPQSQKAPQIKAKILNTNANTVVYFKGTIVPSRYTYRSVFSHWEYYDCDRFDDIRIAQRIRPIEECRRAIYRRERVEIKACYKL</sequence>
<dbReference type="OrthoDB" id="1496068at2"/>